<dbReference type="Proteomes" id="UP000516046">
    <property type="component" value="Chromosome"/>
</dbReference>
<dbReference type="PROSITE" id="PS50893">
    <property type="entry name" value="ABC_TRANSPORTER_2"/>
    <property type="match status" value="1"/>
</dbReference>
<dbReference type="InterPro" id="IPR010230">
    <property type="entry name" value="FeS-cluster_ATPase_SufC"/>
</dbReference>
<dbReference type="EMBL" id="CP060696">
    <property type="protein sequence ID" value="QNO17486.1"/>
    <property type="molecule type" value="Genomic_DNA"/>
</dbReference>
<dbReference type="InterPro" id="IPR027417">
    <property type="entry name" value="P-loop_NTPase"/>
</dbReference>
<accession>A0A7G9WFM4</accession>
<keyword evidence="2" id="KW-0547">Nucleotide-binding</keyword>
<dbReference type="NCBIfam" id="TIGR01978">
    <property type="entry name" value="sufC"/>
    <property type="match status" value="1"/>
</dbReference>
<dbReference type="GO" id="GO:0016887">
    <property type="term" value="F:ATP hydrolysis activity"/>
    <property type="evidence" value="ECO:0007669"/>
    <property type="project" value="InterPro"/>
</dbReference>
<evidence type="ECO:0000259" key="4">
    <source>
        <dbReference type="PROSITE" id="PS50893"/>
    </source>
</evidence>
<evidence type="ECO:0000313" key="6">
    <source>
        <dbReference type="Proteomes" id="UP000516046"/>
    </source>
</evidence>
<proteinExistence type="inferred from homology"/>
<comment type="similarity">
    <text evidence="1">Belongs to the ABC transporter superfamily. Ycf16 family.</text>
</comment>
<name>A0A7G9WFM4_9FIRM</name>
<sequence length="250" mass="27157">MTKNLLEVSGVHASVDGKEILSGLDLSVAPGETHVIMGPNGAGKSTLGNVILGNPEYKLDAGTITFDGADITAEKTDARARRGLFMSFQSPEEVPGVTLEDFLRVSKAAVTGKPLKVFAFQKELKKTMEALSMDEEYAHRYLNVGFSGGEKKKAEILQMLILQPKLAILDETDSGLDVDAVRIVSEGIRRYKNENNALLIITHNAKILEGLKVDYVHVLADGKIIHTGGPELIDEISREGFRRLEEGAAQ</sequence>
<dbReference type="Gene3D" id="3.40.50.300">
    <property type="entry name" value="P-loop containing nucleotide triphosphate hydrolases"/>
    <property type="match status" value="1"/>
</dbReference>
<organism evidence="5 6">
    <name type="scientific">Caproicibacterium amylolyticum</name>
    <dbReference type="NCBI Taxonomy" id="2766537"/>
    <lineage>
        <taxon>Bacteria</taxon>
        <taxon>Bacillati</taxon>
        <taxon>Bacillota</taxon>
        <taxon>Clostridia</taxon>
        <taxon>Eubacteriales</taxon>
        <taxon>Oscillospiraceae</taxon>
        <taxon>Caproicibacterium</taxon>
    </lineage>
</organism>
<dbReference type="Pfam" id="PF00005">
    <property type="entry name" value="ABC_tran"/>
    <property type="match status" value="1"/>
</dbReference>
<dbReference type="SUPFAM" id="SSF52540">
    <property type="entry name" value="P-loop containing nucleoside triphosphate hydrolases"/>
    <property type="match status" value="1"/>
</dbReference>
<dbReference type="PANTHER" id="PTHR43204">
    <property type="entry name" value="ABC TRANSPORTER I FAMILY MEMBER 6, CHLOROPLASTIC"/>
    <property type="match status" value="1"/>
</dbReference>
<evidence type="ECO:0000256" key="2">
    <source>
        <dbReference type="ARBA" id="ARBA00022741"/>
    </source>
</evidence>
<dbReference type="InterPro" id="IPR003439">
    <property type="entry name" value="ABC_transporter-like_ATP-bd"/>
</dbReference>
<dbReference type="RefSeq" id="WP_212506556.1">
    <property type="nucleotide sequence ID" value="NZ_CP060696.1"/>
</dbReference>
<dbReference type="PANTHER" id="PTHR43204:SF1">
    <property type="entry name" value="ABC TRANSPORTER I FAMILY MEMBER 6, CHLOROPLASTIC"/>
    <property type="match status" value="1"/>
</dbReference>
<gene>
    <name evidence="5" type="primary">sufC</name>
    <name evidence="5" type="ORF">H6X83_11150</name>
</gene>
<keyword evidence="3" id="KW-0067">ATP-binding</keyword>
<evidence type="ECO:0000256" key="3">
    <source>
        <dbReference type="ARBA" id="ARBA00022840"/>
    </source>
</evidence>
<dbReference type="CDD" id="cd03217">
    <property type="entry name" value="ABC_FeS_Assembly"/>
    <property type="match status" value="1"/>
</dbReference>
<feature type="domain" description="ABC transporter" evidence="4">
    <location>
        <begin position="6"/>
        <end position="246"/>
    </location>
</feature>
<protein>
    <submittedName>
        <fullName evidence="5">Fe-S cluster assembly ATPase SufC</fullName>
    </submittedName>
</protein>
<dbReference type="GO" id="GO:0005524">
    <property type="term" value="F:ATP binding"/>
    <property type="evidence" value="ECO:0007669"/>
    <property type="project" value="UniProtKB-KW"/>
</dbReference>
<evidence type="ECO:0000313" key="5">
    <source>
        <dbReference type="EMBL" id="QNO17486.1"/>
    </source>
</evidence>
<dbReference type="KEGG" id="caml:H6X83_11150"/>
<keyword evidence="6" id="KW-1185">Reference proteome</keyword>
<dbReference type="PROSITE" id="PS00211">
    <property type="entry name" value="ABC_TRANSPORTER_1"/>
    <property type="match status" value="1"/>
</dbReference>
<dbReference type="InterPro" id="IPR017871">
    <property type="entry name" value="ABC_transporter-like_CS"/>
</dbReference>
<evidence type="ECO:0000256" key="1">
    <source>
        <dbReference type="ARBA" id="ARBA00006216"/>
    </source>
</evidence>
<reference evidence="5 6" key="1">
    <citation type="submission" date="2020-08" db="EMBL/GenBank/DDBJ databases">
        <authorList>
            <person name="Ren C."/>
            <person name="Gu Y."/>
            <person name="Xu Y."/>
        </authorList>
    </citation>
    <scope>NUCLEOTIDE SEQUENCE [LARGE SCALE GENOMIC DNA]</scope>
    <source>
        <strain evidence="5 6">LBM18003</strain>
    </source>
</reference>
<dbReference type="AlphaFoldDB" id="A0A7G9WFM4"/>